<dbReference type="PANTHER" id="PTHR10457:SF7">
    <property type="entry name" value="GALACTOKINASE-RELATED"/>
    <property type="match status" value="1"/>
</dbReference>
<reference evidence="12" key="1">
    <citation type="journal article" date="2019" name="Int. J. Syst. Evol. Microbiol.">
        <title>The Global Catalogue of Microorganisms (GCM) 10K type strain sequencing project: providing services to taxonomists for standard genome sequencing and annotation.</title>
        <authorList>
            <consortium name="The Broad Institute Genomics Platform"/>
            <consortium name="The Broad Institute Genome Sequencing Center for Infectious Disease"/>
            <person name="Wu L."/>
            <person name="Ma J."/>
        </authorList>
    </citation>
    <scope>NUCLEOTIDE SEQUENCE [LARGE SCALE GENOMIC DNA]</scope>
    <source>
        <strain evidence="12">CGMCC 1.7656</strain>
    </source>
</reference>
<gene>
    <name evidence="11" type="ORF">GCM10010992_05920</name>
</gene>
<dbReference type="EC" id="2.7.1.6" evidence="7"/>
<dbReference type="InterPro" id="IPR036554">
    <property type="entry name" value="GHMP_kinase_C_sf"/>
</dbReference>
<keyword evidence="6" id="KW-0119">Carbohydrate metabolism</keyword>
<dbReference type="NCBIfam" id="NF003705">
    <property type="entry name" value="PRK05322.1"/>
    <property type="match status" value="1"/>
</dbReference>
<dbReference type="InterPro" id="IPR006206">
    <property type="entry name" value="Mevalonate/galactokinase"/>
</dbReference>
<dbReference type="InterPro" id="IPR019741">
    <property type="entry name" value="Galactokinase_CS"/>
</dbReference>
<evidence type="ECO:0000259" key="8">
    <source>
        <dbReference type="Pfam" id="PF00288"/>
    </source>
</evidence>
<keyword evidence="6" id="KW-0299">Galactose metabolism</keyword>
<dbReference type="Pfam" id="PF10509">
    <property type="entry name" value="GalKase_gal_bdg"/>
    <property type="match status" value="1"/>
</dbReference>
<keyword evidence="3" id="KW-0547">Nucleotide-binding</keyword>
<dbReference type="PROSITE" id="PS00627">
    <property type="entry name" value="GHMP_KINASES_ATP"/>
    <property type="match status" value="1"/>
</dbReference>
<dbReference type="InterPro" id="IPR019539">
    <property type="entry name" value="GalKase_N"/>
</dbReference>
<keyword evidence="2" id="KW-0808">Transferase</keyword>
<evidence type="ECO:0000313" key="12">
    <source>
        <dbReference type="Proteomes" id="UP000620064"/>
    </source>
</evidence>
<evidence type="ECO:0000256" key="5">
    <source>
        <dbReference type="ARBA" id="ARBA00022840"/>
    </source>
</evidence>
<dbReference type="NCBIfam" id="TIGR00131">
    <property type="entry name" value="gal_kin"/>
    <property type="match status" value="1"/>
</dbReference>
<evidence type="ECO:0000256" key="1">
    <source>
        <dbReference type="ARBA" id="ARBA00006566"/>
    </source>
</evidence>
<dbReference type="PRINTS" id="PR00473">
    <property type="entry name" value="GALCTOKINASE"/>
</dbReference>
<dbReference type="InterPro" id="IPR020568">
    <property type="entry name" value="Ribosomal_Su5_D2-typ_SF"/>
</dbReference>
<feature type="domain" description="GHMP kinase N-terminal" evidence="8">
    <location>
        <begin position="95"/>
        <end position="181"/>
    </location>
</feature>
<dbReference type="InterPro" id="IPR013750">
    <property type="entry name" value="GHMP_kinase_C_dom"/>
</dbReference>
<protein>
    <recommendedName>
        <fullName evidence="7">Galactokinase</fullName>
        <ecNumber evidence="7">2.7.1.6</ecNumber>
    </recommendedName>
</protein>
<dbReference type="EMBL" id="BMLV01000001">
    <property type="protein sequence ID" value="GGP02258.1"/>
    <property type="molecule type" value="Genomic_DNA"/>
</dbReference>
<keyword evidence="5" id="KW-0067">ATP-binding</keyword>
<feature type="domain" description="GHMP kinase C-terminal" evidence="9">
    <location>
        <begin position="284"/>
        <end position="364"/>
    </location>
</feature>
<accession>A0ABQ2NGZ8</accession>
<evidence type="ECO:0000256" key="2">
    <source>
        <dbReference type="ARBA" id="ARBA00022679"/>
    </source>
</evidence>
<dbReference type="InterPro" id="IPR006203">
    <property type="entry name" value="GHMP_knse_ATP-bd_CS"/>
</dbReference>
<dbReference type="PIRSF" id="PIRSF000530">
    <property type="entry name" value="Galactokinase"/>
    <property type="match status" value="1"/>
</dbReference>
<dbReference type="PANTHER" id="PTHR10457">
    <property type="entry name" value="MEVALONATE KINASE/GALACTOKINASE"/>
    <property type="match status" value="1"/>
</dbReference>
<feature type="domain" description="Galactokinase N-terminal" evidence="10">
    <location>
        <begin position="12"/>
        <end position="61"/>
    </location>
</feature>
<evidence type="ECO:0000256" key="3">
    <source>
        <dbReference type="ARBA" id="ARBA00022741"/>
    </source>
</evidence>
<dbReference type="Gene3D" id="3.30.70.890">
    <property type="entry name" value="GHMP kinase, C-terminal domain"/>
    <property type="match status" value="1"/>
</dbReference>
<dbReference type="Gene3D" id="3.30.230.10">
    <property type="match status" value="1"/>
</dbReference>
<evidence type="ECO:0000313" key="11">
    <source>
        <dbReference type="EMBL" id="GGP02258.1"/>
    </source>
</evidence>
<proteinExistence type="inferred from homology"/>
<evidence type="ECO:0000259" key="9">
    <source>
        <dbReference type="Pfam" id="PF08544"/>
    </source>
</evidence>
<dbReference type="RefSeq" id="WP_188616589.1">
    <property type="nucleotide sequence ID" value="NZ_BMLV01000001.1"/>
</dbReference>
<comment type="caution">
    <text evidence="11">The sequence shown here is derived from an EMBL/GenBank/DDBJ whole genome shotgun (WGS) entry which is preliminary data.</text>
</comment>
<dbReference type="Pfam" id="PF08544">
    <property type="entry name" value="GHMP_kinases_C"/>
    <property type="match status" value="1"/>
</dbReference>
<keyword evidence="12" id="KW-1185">Reference proteome</keyword>
<keyword evidence="4" id="KW-0418">Kinase</keyword>
<comment type="similarity">
    <text evidence="1">Belongs to the GHMP kinase family. GalK subfamily.</text>
</comment>
<organism evidence="11 12">
    <name type="scientific">Cloacibacterium rupense</name>
    <dbReference type="NCBI Taxonomy" id="517423"/>
    <lineage>
        <taxon>Bacteria</taxon>
        <taxon>Pseudomonadati</taxon>
        <taxon>Bacteroidota</taxon>
        <taxon>Flavobacteriia</taxon>
        <taxon>Flavobacteriales</taxon>
        <taxon>Weeksellaceae</taxon>
    </lineage>
</organism>
<dbReference type="InterPro" id="IPR000705">
    <property type="entry name" value="Galactokinase"/>
</dbReference>
<sequence length="387" mass="43496">MNTQELVALCKEEFNAAFGENPQKIVLSPGRINIIGEHIDYNHGFVLPAAIDKYVCFAISKNDTKDCHIISLDLNDEYQFNIHDKIEPITKNWVNYFLGVFSQVQDKIDSGFDIVFSSTVPIGAGLSSSAALECGFLFGLNHFFDLDLNKEQIAKMGQKAEHTFAGVNCGIMDQFASVFGKENHVIFLDCDTLDYQYAPADFGDYTLLLLNTNVKHNLQTSEYNNRRKECEAGIALIQNKHPEVKNFREATMEMVEDLKEEMGDVVYRRSKFVVGEISRIQELVKSLEKNDFENVGKLMTATHYGLSRDYEVSCDELDFLVDNVLLEEGVLGARVMGGGFGGCTINLLKKTEVENVIEKLSKAYQEKFGISLTPYQVSVSEGTHFYA</sequence>
<evidence type="ECO:0000256" key="7">
    <source>
        <dbReference type="NCBIfam" id="TIGR00131"/>
    </source>
</evidence>
<name>A0ABQ2NGZ8_9FLAO</name>
<dbReference type="PRINTS" id="PR00959">
    <property type="entry name" value="MEVGALKINASE"/>
</dbReference>
<evidence type="ECO:0000256" key="6">
    <source>
        <dbReference type="ARBA" id="ARBA00023144"/>
    </source>
</evidence>
<dbReference type="InterPro" id="IPR014721">
    <property type="entry name" value="Ribsml_uS5_D2-typ_fold_subgr"/>
</dbReference>
<evidence type="ECO:0000256" key="4">
    <source>
        <dbReference type="ARBA" id="ARBA00022777"/>
    </source>
</evidence>
<dbReference type="SUPFAM" id="SSF55060">
    <property type="entry name" value="GHMP Kinase, C-terminal domain"/>
    <property type="match status" value="1"/>
</dbReference>
<evidence type="ECO:0000259" key="10">
    <source>
        <dbReference type="Pfam" id="PF10509"/>
    </source>
</evidence>
<dbReference type="PROSITE" id="PS00106">
    <property type="entry name" value="GALACTOKINASE"/>
    <property type="match status" value="1"/>
</dbReference>
<dbReference type="InterPro" id="IPR006204">
    <property type="entry name" value="GHMP_kinase_N_dom"/>
</dbReference>
<dbReference type="Pfam" id="PF00288">
    <property type="entry name" value="GHMP_kinases_N"/>
    <property type="match status" value="1"/>
</dbReference>
<dbReference type="Proteomes" id="UP000620064">
    <property type="component" value="Unassembled WGS sequence"/>
</dbReference>
<dbReference type="SUPFAM" id="SSF54211">
    <property type="entry name" value="Ribosomal protein S5 domain 2-like"/>
    <property type="match status" value="1"/>
</dbReference>